<evidence type="ECO:0000313" key="6">
    <source>
        <dbReference type="EMBL" id="MFD0989698.1"/>
    </source>
</evidence>
<feature type="domain" description="Iron-binding zinc finger CDGSH type" evidence="5">
    <location>
        <begin position="83"/>
        <end position="117"/>
    </location>
</feature>
<dbReference type="Pfam" id="PF09360">
    <property type="entry name" value="zf-CDGSH"/>
    <property type="match status" value="1"/>
</dbReference>
<dbReference type="SMART" id="SM00704">
    <property type="entry name" value="ZnF_CDGSH"/>
    <property type="match status" value="1"/>
</dbReference>
<evidence type="ECO:0000256" key="2">
    <source>
        <dbReference type="ARBA" id="ARBA00022723"/>
    </source>
</evidence>
<gene>
    <name evidence="6" type="ORF">ACFQ1R_06295</name>
</gene>
<dbReference type="RefSeq" id="WP_379926316.1">
    <property type="nucleotide sequence ID" value="NZ_JBHTJI010000001.1"/>
</dbReference>
<keyword evidence="3" id="KW-0408">Iron</keyword>
<dbReference type="Gene3D" id="3.40.5.90">
    <property type="entry name" value="CDGSH iron-sulfur domain, mitoNEET-type"/>
    <property type="match status" value="1"/>
</dbReference>
<keyword evidence="4" id="KW-0411">Iron-sulfur</keyword>
<accession>A0ABW3JH14</accession>
<sequence length="118" mass="13314">MHSAICAKGLPQVFQPRERPWIKIDAAKTDAIIETVKKCPSGVLSFYMNNEKDKTAEVLETKVEVLQNDPLLVYGTLHVTHKDGRKEIKNKTTTFCRCGTSNNKPYCDGTHTKEQFMG</sequence>
<keyword evidence="1" id="KW-0001">2Fe-2S</keyword>
<name>A0ABW3JH14_9FLAO</name>
<evidence type="ECO:0000256" key="3">
    <source>
        <dbReference type="ARBA" id="ARBA00023004"/>
    </source>
</evidence>
<reference evidence="7" key="1">
    <citation type="journal article" date="2019" name="Int. J. Syst. Evol. Microbiol.">
        <title>The Global Catalogue of Microorganisms (GCM) 10K type strain sequencing project: providing services to taxonomists for standard genome sequencing and annotation.</title>
        <authorList>
            <consortium name="The Broad Institute Genomics Platform"/>
            <consortium name="The Broad Institute Genome Sequencing Center for Infectious Disease"/>
            <person name="Wu L."/>
            <person name="Ma J."/>
        </authorList>
    </citation>
    <scope>NUCLEOTIDE SEQUENCE [LARGE SCALE GENOMIC DNA]</scope>
    <source>
        <strain evidence="7">CCUG 62414</strain>
    </source>
</reference>
<evidence type="ECO:0000259" key="5">
    <source>
        <dbReference type="SMART" id="SM00704"/>
    </source>
</evidence>
<evidence type="ECO:0000256" key="4">
    <source>
        <dbReference type="ARBA" id="ARBA00023014"/>
    </source>
</evidence>
<evidence type="ECO:0000256" key="1">
    <source>
        <dbReference type="ARBA" id="ARBA00022714"/>
    </source>
</evidence>
<organism evidence="6 7">
    <name type="scientific">Mariniflexile jejuense</name>
    <dbReference type="NCBI Taxonomy" id="1173582"/>
    <lineage>
        <taxon>Bacteria</taxon>
        <taxon>Pseudomonadati</taxon>
        <taxon>Bacteroidota</taxon>
        <taxon>Flavobacteriia</taxon>
        <taxon>Flavobacteriales</taxon>
        <taxon>Flavobacteriaceae</taxon>
        <taxon>Mariniflexile</taxon>
    </lineage>
</organism>
<comment type="caution">
    <text evidence="6">The sequence shown here is derived from an EMBL/GenBank/DDBJ whole genome shotgun (WGS) entry which is preliminary data.</text>
</comment>
<dbReference type="InterPro" id="IPR042216">
    <property type="entry name" value="MitoNEET_CISD"/>
</dbReference>
<proteinExistence type="predicted"/>
<dbReference type="InterPro" id="IPR010693">
    <property type="entry name" value="Divergent_4Fe-4S_mono-cluster"/>
</dbReference>
<evidence type="ECO:0000313" key="7">
    <source>
        <dbReference type="Proteomes" id="UP001597061"/>
    </source>
</evidence>
<keyword evidence="2" id="KW-0479">Metal-binding</keyword>
<dbReference type="Proteomes" id="UP001597061">
    <property type="component" value="Unassembled WGS sequence"/>
</dbReference>
<dbReference type="InterPro" id="IPR018967">
    <property type="entry name" value="FeS-contain_CDGSH-typ"/>
</dbReference>
<dbReference type="EMBL" id="JBHTJI010000001">
    <property type="protein sequence ID" value="MFD0989698.1"/>
    <property type="molecule type" value="Genomic_DNA"/>
</dbReference>
<dbReference type="Pfam" id="PF06902">
    <property type="entry name" value="Fer4_19"/>
    <property type="match status" value="1"/>
</dbReference>
<keyword evidence="7" id="KW-1185">Reference proteome</keyword>
<protein>
    <submittedName>
        <fullName evidence="6">CDGSH iron-sulfur domain-containing protein</fullName>
    </submittedName>
</protein>